<dbReference type="Proteomes" id="UP000199310">
    <property type="component" value="Unassembled WGS sequence"/>
</dbReference>
<dbReference type="GO" id="GO:0006950">
    <property type="term" value="P:response to stress"/>
    <property type="evidence" value="ECO:0007669"/>
    <property type="project" value="UniProtKB-ARBA"/>
</dbReference>
<organism evidence="4 5">
    <name type="scientific">Chitinophaga arvensicola</name>
    <dbReference type="NCBI Taxonomy" id="29529"/>
    <lineage>
        <taxon>Bacteria</taxon>
        <taxon>Pseudomonadati</taxon>
        <taxon>Bacteroidota</taxon>
        <taxon>Chitinophagia</taxon>
        <taxon>Chitinophagales</taxon>
        <taxon>Chitinophagaceae</taxon>
        <taxon>Chitinophaga</taxon>
    </lineage>
</organism>
<keyword evidence="5" id="KW-1185">Reference proteome</keyword>
<reference evidence="5" key="1">
    <citation type="submission" date="2016-10" db="EMBL/GenBank/DDBJ databases">
        <authorList>
            <person name="Varghese N."/>
            <person name="Submissions S."/>
        </authorList>
    </citation>
    <scope>NUCLEOTIDE SEQUENCE [LARGE SCALE GENOMIC DNA]</scope>
    <source>
        <strain evidence="5">DSM 3695</strain>
    </source>
</reference>
<proteinExistence type="predicted"/>
<evidence type="ECO:0000313" key="4">
    <source>
        <dbReference type="EMBL" id="SEW51569.1"/>
    </source>
</evidence>
<dbReference type="SUPFAM" id="SSF52833">
    <property type="entry name" value="Thioredoxin-like"/>
    <property type="match status" value="1"/>
</dbReference>
<keyword evidence="1" id="KW-0676">Redox-active center</keyword>
<evidence type="ECO:0000256" key="2">
    <source>
        <dbReference type="SAM" id="SignalP"/>
    </source>
</evidence>
<dbReference type="Gene3D" id="1.25.40.10">
    <property type="entry name" value="Tetratricopeptide repeat domain"/>
    <property type="match status" value="1"/>
</dbReference>
<dbReference type="Pfam" id="PF13899">
    <property type="entry name" value="Thioredoxin_7"/>
    <property type="match status" value="1"/>
</dbReference>
<dbReference type="InterPro" id="IPR013766">
    <property type="entry name" value="Thioredoxin_domain"/>
</dbReference>
<sequence length="395" mass="44293">MKNIFSIIGACFALLLPLHAAAQNEIAFRPLALSELKALAAKEKKPVFIDCFTSWCGPCRWMDKNVFVDPKVATFYNGHFINARFDMEKGEGVAIRNEYKVTSFPTYLFIDEKGVIIHRSGGRMEADNFIAEAQRAADPKLSFPNMQKEYAAGRRDLPFLMNYYLGLKNTDARLADEIGEGLVRDMPESQLATALGLKVISELGHSEDDRLGKYFLQNTGLFKGVASAGKLDSLKQRMLQYKLYATMRSGDDKGFRERLNYFKTSADTGMQKQAVMSEVEYYLYKKQYAEYVTLAAKARTGLLRYDAEKLSFLARAAHRRGMGDPATWEAAYQLARQAVAISPDDYSTQSTLSQICVSLRKKEEGMAAAQKALSLAETTKVEANVKKTISELEKL</sequence>
<evidence type="ECO:0000313" key="5">
    <source>
        <dbReference type="Proteomes" id="UP000199310"/>
    </source>
</evidence>
<evidence type="ECO:0000256" key="1">
    <source>
        <dbReference type="ARBA" id="ARBA00023284"/>
    </source>
</evidence>
<protein>
    <submittedName>
        <fullName evidence="4">Thioredoxin-like</fullName>
    </submittedName>
</protein>
<dbReference type="EMBL" id="FOJG01000002">
    <property type="protein sequence ID" value="SEW51569.1"/>
    <property type="molecule type" value="Genomic_DNA"/>
</dbReference>
<dbReference type="OrthoDB" id="120730at2"/>
<dbReference type="InterPro" id="IPR011990">
    <property type="entry name" value="TPR-like_helical_dom_sf"/>
</dbReference>
<feature type="signal peptide" evidence="2">
    <location>
        <begin position="1"/>
        <end position="22"/>
    </location>
</feature>
<feature type="domain" description="Thioredoxin" evidence="3">
    <location>
        <begin position="12"/>
        <end position="142"/>
    </location>
</feature>
<evidence type="ECO:0000259" key="3">
    <source>
        <dbReference type="PROSITE" id="PS51352"/>
    </source>
</evidence>
<dbReference type="PROSITE" id="PS00194">
    <property type="entry name" value="THIOREDOXIN_1"/>
    <property type="match status" value="1"/>
</dbReference>
<feature type="chain" id="PRO_5011435156" evidence="2">
    <location>
        <begin position="23"/>
        <end position="395"/>
    </location>
</feature>
<dbReference type="InterPro" id="IPR017937">
    <property type="entry name" value="Thioredoxin_CS"/>
</dbReference>
<gene>
    <name evidence="4" type="ORF">SAMN04488122_4325</name>
</gene>
<dbReference type="PROSITE" id="PS51352">
    <property type="entry name" value="THIOREDOXIN_2"/>
    <property type="match status" value="1"/>
</dbReference>
<accession>A0A1I0S7H7</accession>
<dbReference type="Gene3D" id="3.40.30.10">
    <property type="entry name" value="Glutaredoxin"/>
    <property type="match status" value="1"/>
</dbReference>
<dbReference type="RefSeq" id="WP_089897933.1">
    <property type="nucleotide sequence ID" value="NZ_FOJG01000002.1"/>
</dbReference>
<name>A0A1I0S7H7_9BACT</name>
<dbReference type="STRING" id="29529.SAMN04488122_4325"/>
<dbReference type="AlphaFoldDB" id="A0A1I0S7H7"/>
<dbReference type="InterPro" id="IPR036249">
    <property type="entry name" value="Thioredoxin-like_sf"/>
</dbReference>
<dbReference type="SUPFAM" id="SSF48452">
    <property type="entry name" value="TPR-like"/>
    <property type="match status" value="1"/>
</dbReference>
<keyword evidence="2" id="KW-0732">Signal</keyword>